<dbReference type="Gene3D" id="1.20.1530.20">
    <property type="match status" value="2"/>
</dbReference>
<dbReference type="GO" id="GO:0015297">
    <property type="term" value="F:antiporter activity"/>
    <property type="evidence" value="ECO:0007669"/>
    <property type="project" value="UniProtKB-KW"/>
</dbReference>
<evidence type="ECO:0000256" key="7">
    <source>
        <dbReference type="ARBA" id="ARBA00023065"/>
    </source>
</evidence>
<dbReference type="Pfam" id="PF00999">
    <property type="entry name" value="Na_H_Exchanger"/>
    <property type="match status" value="2"/>
</dbReference>
<feature type="transmembrane region" description="Helical" evidence="10">
    <location>
        <begin position="424"/>
        <end position="443"/>
    </location>
</feature>
<evidence type="ECO:0000313" key="14">
    <source>
        <dbReference type="Proteomes" id="UP000236655"/>
    </source>
</evidence>
<reference evidence="14" key="1">
    <citation type="submission" date="2017-11" db="EMBL/GenBank/DDBJ databases">
        <authorList>
            <person name="Chan K.G."/>
            <person name="Lee L.S."/>
        </authorList>
    </citation>
    <scope>NUCLEOTIDE SEQUENCE [LARGE SCALE GENOMIC DNA]</scope>
    <source>
        <strain evidence="14">DSM 100970</strain>
    </source>
</reference>
<evidence type="ECO:0000256" key="2">
    <source>
        <dbReference type="ARBA" id="ARBA00022448"/>
    </source>
</evidence>
<dbReference type="InterPro" id="IPR038770">
    <property type="entry name" value="Na+/solute_symporter_sf"/>
</dbReference>
<feature type="transmembrane region" description="Helical" evidence="10">
    <location>
        <begin position="183"/>
        <end position="208"/>
    </location>
</feature>
<feature type="transmembrane region" description="Helical" evidence="10">
    <location>
        <begin position="214"/>
        <end position="235"/>
    </location>
</feature>
<feature type="transmembrane region" description="Helical" evidence="10">
    <location>
        <begin position="63"/>
        <end position="82"/>
    </location>
</feature>
<dbReference type="GO" id="GO:0016020">
    <property type="term" value="C:membrane"/>
    <property type="evidence" value="ECO:0007669"/>
    <property type="project" value="UniProtKB-SubCell"/>
</dbReference>
<keyword evidence="2" id="KW-0813">Transport</keyword>
<evidence type="ECO:0000256" key="3">
    <source>
        <dbReference type="ARBA" id="ARBA00022449"/>
    </source>
</evidence>
<evidence type="ECO:0000259" key="12">
    <source>
        <dbReference type="Pfam" id="PF00999"/>
    </source>
</evidence>
<dbReference type="KEGG" id="nba:CUN60_01825"/>
<evidence type="ECO:0000313" key="13">
    <source>
        <dbReference type="EMBL" id="AUR51095.1"/>
    </source>
</evidence>
<protein>
    <recommendedName>
        <fullName evidence="12">Cation/H+ exchanger transmembrane domain-containing protein</fullName>
    </recommendedName>
</protein>
<feature type="transmembrane region" description="Helical" evidence="10">
    <location>
        <begin position="256"/>
        <end position="289"/>
    </location>
</feature>
<keyword evidence="14" id="KW-1185">Reference proteome</keyword>
<evidence type="ECO:0000256" key="5">
    <source>
        <dbReference type="ARBA" id="ARBA00022989"/>
    </source>
</evidence>
<dbReference type="GO" id="GO:0006814">
    <property type="term" value="P:sodium ion transport"/>
    <property type="evidence" value="ECO:0007669"/>
    <property type="project" value="UniProtKB-KW"/>
</dbReference>
<evidence type="ECO:0000256" key="6">
    <source>
        <dbReference type="ARBA" id="ARBA00023053"/>
    </source>
</evidence>
<dbReference type="EMBL" id="CP024847">
    <property type="protein sequence ID" value="AUR51095.1"/>
    <property type="molecule type" value="Genomic_DNA"/>
</dbReference>
<dbReference type="PANTHER" id="PTHR43562:SF3">
    <property type="entry name" value="SODIUM ION_PROTON EXCHANGER (EUROFUNG)"/>
    <property type="match status" value="1"/>
</dbReference>
<keyword evidence="8 10" id="KW-0472">Membrane</keyword>
<dbReference type="PANTHER" id="PTHR43562">
    <property type="entry name" value="NAPA-TYPE SODIUM/HYDROGEN ANTIPORTER"/>
    <property type="match status" value="1"/>
</dbReference>
<evidence type="ECO:0000256" key="1">
    <source>
        <dbReference type="ARBA" id="ARBA00004141"/>
    </source>
</evidence>
<evidence type="ECO:0000256" key="10">
    <source>
        <dbReference type="SAM" id="Phobius"/>
    </source>
</evidence>
<evidence type="ECO:0000256" key="4">
    <source>
        <dbReference type="ARBA" id="ARBA00022692"/>
    </source>
</evidence>
<feature type="domain" description="Cation/H+ exchanger transmembrane" evidence="12">
    <location>
        <begin position="45"/>
        <end position="296"/>
    </location>
</feature>
<feature type="transmembrane region" description="Helical" evidence="10">
    <location>
        <begin position="88"/>
        <end position="108"/>
    </location>
</feature>
<keyword evidence="5 10" id="KW-1133">Transmembrane helix</keyword>
<evidence type="ECO:0000256" key="11">
    <source>
        <dbReference type="SAM" id="SignalP"/>
    </source>
</evidence>
<gene>
    <name evidence="13" type="ORF">CUN60_01825</name>
</gene>
<organism evidence="13 14">
    <name type="scientific">Aquella oligotrophica</name>
    <dbReference type="NCBI Taxonomy" id="2067065"/>
    <lineage>
        <taxon>Bacteria</taxon>
        <taxon>Pseudomonadati</taxon>
        <taxon>Pseudomonadota</taxon>
        <taxon>Betaproteobacteria</taxon>
        <taxon>Neisseriales</taxon>
        <taxon>Neisseriaceae</taxon>
        <taxon>Aquella</taxon>
    </lineage>
</organism>
<keyword evidence="6" id="KW-0915">Sodium</keyword>
<keyword evidence="4 10" id="KW-0812">Transmembrane</keyword>
<accession>A0A2I7N4F7</accession>
<sequence length="452" mass="49211">MQKFKILLFLILASVWSVYANSTSSPSHGNQSQMLLVLSLIIGGASLSWIVRKVGLPAVTGELGLGMIFAIFAHYGFGFWPQVVNSQLIAFFADIGSILLLFEIGLESSVSDLFKVGKHGLLTAIIGILLPFGLGYWLLGDLLLSSHDIKLNLFLAATLAATSTGISVRVFKDLGIINNPACQIVLAASIIDDILGLIILAFVSGLVIAGEASYSSIGLILLNVTAFFFMTLVLARKITPHIINQILRISNDEPMVLAILLSFCLFWAWTASLIGLASIIGAFVAGLIIDEITFRRSQHPYWYNRLLEMDDHDGSYRDFKTDIFSHYHKERLSNLVKPLNHAFVPIFFVYAGMQVDIIAVANLQIILYGLAISIVAIFGKVASGFLLPKSINRLLVGFGMVPRGEIGLIFALTGKELGVFSPEIFAAILIMVIITSLVTPIALQKIVRGSKI</sequence>
<feature type="transmembrane region" description="Helical" evidence="10">
    <location>
        <begin position="394"/>
        <end position="412"/>
    </location>
</feature>
<keyword evidence="11" id="KW-0732">Signal</keyword>
<dbReference type="AlphaFoldDB" id="A0A2I7N4F7"/>
<dbReference type="OrthoDB" id="9793589at2"/>
<feature type="transmembrane region" description="Helical" evidence="10">
    <location>
        <begin position="30"/>
        <end position="51"/>
    </location>
</feature>
<proteinExistence type="predicted"/>
<feature type="signal peptide" evidence="11">
    <location>
        <begin position="1"/>
        <end position="20"/>
    </location>
</feature>
<keyword evidence="3" id="KW-0050">Antiport</keyword>
<keyword evidence="7" id="KW-0406">Ion transport</keyword>
<dbReference type="InterPro" id="IPR006153">
    <property type="entry name" value="Cation/H_exchanger_TM"/>
</dbReference>
<feature type="transmembrane region" description="Helical" evidence="10">
    <location>
        <begin position="365"/>
        <end position="387"/>
    </location>
</feature>
<comment type="subcellular location">
    <subcellularLocation>
        <location evidence="1">Membrane</location>
        <topology evidence="1">Multi-pass membrane protein</topology>
    </subcellularLocation>
</comment>
<keyword evidence="9" id="KW-0739">Sodium transport</keyword>
<evidence type="ECO:0000256" key="9">
    <source>
        <dbReference type="ARBA" id="ARBA00023201"/>
    </source>
</evidence>
<feature type="domain" description="Cation/H+ exchanger transmembrane" evidence="12">
    <location>
        <begin position="328"/>
        <end position="447"/>
    </location>
</feature>
<name>A0A2I7N4F7_9NEIS</name>
<dbReference type="GO" id="GO:1902600">
    <property type="term" value="P:proton transmembrane transport"/>
    <property type="evidence" value="ECO:0007669"/>
    <property type="project" value="InterPro"/>
</dbReference>
<feature type="transmembrane region" description="Helical" evidence="10">
    <location>
        <begin position="120"/>
        <end position="139"/>
    </location>
</feature>
<dbReference type="RefSeq" id="WP_102950395.1">
    <property type="nucleotide sequence ID" value="NZ_CP024847.1"/>
</dbReference>
<dbReference type="Proteomes" id="UP000236655">
    <property type="component" value="Chromosome"/>
</dbReference>
<feature type="transmembrane region" description="Helical" evidence="10">
    <location>
        <begin position="151"/>
        <end position="171"/>
    </location>
</feature>
<feature type="chain" id="PRO_5014326628" description="Cation/H+ exchanger transmembrane domain-containing protein" evidence="11">
    <location>
        <begin position="21"/>
        <end position="452"/>
    </location>
</feature>
<evidence type="ECO:0000256" key="8">
    <source>
        <dbReference type="ARBA" id="ARBA00023136"/>
    </source>
</evidence>